<sequence>MTLWALAWALLSRWPAPRNTASHSPSTARSAASSPSETASSSSYFTSKLLRPRLFGALAVGSSSSSASLSATSAPAATAGASRTLDATLSPRAEAAAAFSKPKKHGHSRSASASSVPSTSTFLSGTPSSPSARRTAPSAHRAVSSSQLRETKQGRPQVVRRTSLTLGLPWKKGRRGSGTSATAAAEKGGRVEMRERLRDEDVQAQQRRRTSTADSVELPSALSRNERRLASASTSSESSALGIFLPPAVTEAPAPCVHAAAQHASATPSDVYPSSAHASSSDAPALALCDASPDAHATSAVAEEEADFAELLASSSPSAGIFLDASSDLPSSPALSPLPMPAAAAMLRTGSAVRPTAVRKPLALGREEESIDALPSPIAPTPRAEEAAPRQIQTPQPQAQQTQPQQPVEKTLRVPPMRPGHGEEVVSGTCVCDDCEALLLLGLKDDYHAHWSRGARRKYLADRAQRRMLARQSLSAAQQLAGEDVPHSAGASIASASLDSPAMRMEALPKGTQAAPEDGAAKAALAAAQRTEKEAEEEKAETDAHVPCTPGLLDAARLKTDEASSRATPARPTPLVTTPSAQALLLQELSLQRTSSSSSDNSGTELDDELLAEILAEASVRPLPPSLPCSPTSAFGLARGPSPGAGAQRMGARAMLRQLEAAEREEEKASACRRHEEQVRKMGAAVAEGLCRPWTPPVRIGSPEAARQRNGSPLHLSIPATSTSPPPARVPSPGLLSGLRAPSPLHSRTPSPLGLAVPEGMPHPSRTPSPRLVLPSSPPLRAASPHQAFHALIAAPDVPHLLAISERDAPDEEEEQVLPPLSAIQRRPSPRPTLQGGTIARLQSPPPMTTTTTTPPPLRPASPPVISAATRAAADRLPLQPQLQTQGLTLQRPSMQSRHSSSSSVDTRRRSSMGSSGAHGAAAPTASTASMSSSSSAGGGGASAGFFAAMAPAAGLGVGSVGVSSTRPTPHHHATSSSPASSPDEERKPQLQQRRTSASSSGTGTSKRKSTDGLRGLVARLRQ</sequence>
<feature type="compositionally biased region" description="Low complexity" evidence="1">
    <location>
        <begin position="514"/>
        <end position="529"/>
    </location>
</feature>
<evidence type="ECO:0000313" key="3">
    <source>
        <dbReference type="EMBL" id="PWO00864.1"/>
    </source>
</evidence>
<dbReference type="RefSeq" id="XP_025601142.1">
    <property type="nucleotide sequence ID" value="XM_025744927.1"/>
</dbReference>
<feature type="compositionally biased region" description="Pro residues" evidence="1">
    <location>
        <begin position="844"/>
        <end position="863"/>
    </location>
</feature>
<feature type="signal peptide" evidence="2">
    <location>
        <begin position="1"/>
        <end position="21"/>
    </location>
</feature>
<feature type="compositionally biased region" description="Low complexity" evidence="1">
    <location>
        <begin position="109"/>
        <end position="142"/>
    </location>
</feature>
<feature type="region of interest" description="Disordered" evidence="1">
    <location>
        <begin position="816"/>
        <end position="940"/>
    </location>
</feature>
<evidence type="ECO:0000313" key="4">
    <source>
        <dbReference type="Proteomes" id="UP000245946"/>
    </source>
</evidence>
<feature type="region of interest" description="Disordered" evidence="1">
    <location>
        <begin position="16"/>
        <end position="43"/>
    </location>
</feature>
<dbReference type="EMBL" id="KZ819284">
    <property type="protein sequence ID" value="PWO00864.1"/>
    <property type="molecule type" value="Genomic_DNA"/>
</dbReference>
<feature type="compositionally biased region" description="Low complexity" evidence="1">
    <location>
        <begin position="994"/>
        <end position="1005"/>
    </location>
</feature>
<feature type="chain" id="PRO_5016326273" description="Proteophosphoglycan ppg4" evidence="2">
    <location>
        <begin position="22"/>
        <end position="1023"/>
    </location>
</feature>
<organism evidence="3 4">
    <name type="scientific">Tilletiopsis washingtonensis</name>
    <dbReference type="NCBI Taxonomy" id="58919"/>
    <lineage>
        <taxon>Eukaryota</taxon>
        <taxon>Fungi</taxon>
        <taxon>Dikarya</taxon>
        <taxon>Basidiomycota</taxon>
        <taxon>Ustilaginomycotina</taxon>
        <taxon>Exobasidiomycetes</taxon>
        <taxon>Entylomatales</taxon>
        <taxon>Entylomatales incertae sedis</taxon>
        <taxon>Tilletiopsis</taxon>
    </lineage>
</organism>
<dbReference type="GeneID" id="37272471"/>
<gene>
    <name evidence="3" type="ORF">FA09DRAFT_358218</name>
</gene>
<feature type="compositionally biased region" description="Low complexity" evidence="1">
    <location>
        <begin position="877"/>
        <end position="905"/>
    </location>
</feature>
<keyword evidence="4" id="KW-1185">Reference proteome</keyword>
<keyword evidence="2" id="KW-0732">Signal</keyword>
<evidence type="ECO:0000256" key="2">
    <source>
        <dbReference type="SAM" id="SignalP"/>
    </source>
</evidence>
<feature type="compositionally biased region" description="Low complexity" evidence="1">
    <location>
        <begin position="389"/>
        <end position="407"/>
    </location>
</feature>
<protein>
    <recommendedName>
        <fullName evidence="5">Proteophosphoglycan ppg4</fullName>
    </recommendedName>
</protein>
<feature type="region of interest" description="Disordered" evidence="1">
    <location>
        <begin position="699"/>
        <end position="772"/>
    </location>
</feature>
<dbReference type="OrthoDB" id="10386909at2759"/>
<feature type="region of interest" description="Disordered" evidence="1">
    <location>
        <begin position="96"/>
        <end position="236"/>
    </location>
</feature>
<proteinExistence type="predicted"/>
<feature type="region of interest" description="Disordered" evidence="1">
    <location>
        <begin position="510"/>
        <end position="551"/>
    </location>
</feature>
<feature type="compositionally biased region" description="Low complexity" evidence="1">
    <location>
        <begin position="20"/>
        <end position="43"/>
    </location>
</feature>
<dbReference type="Proteomes" id="UP000245946">
    <property type="component" value="Unassembled WGS sequence"/>
</dbReference>
<evidence type="ECO:0008006" key="5">
    <source>
        <dbReference type="Google" id="ProtNLM"/>
    </source>
</evidence>
<feature type="region of interest" description="Disordered" evidence="1">
    <location>
        <begin position="363"/>
        <end position="410"/>
    </location>
</feature>
<accession>A0A316ZKM5</accession>
<reference evidence="3 4" key="1">
    <citation type="journal article" date="2018" name="Mol. Biol. Evol.">
        <title>Broad Genomic Sampling Reveals a Smut Pathogenic Ancestry of the Fungal Clade Ustilaginomycotina.</title>
        <authorList>
            <person name="Kijpornyongpan T."/>
            <person name="Mondo S.J."/>
            <person name="Barry K."/>
            <person name="Sandor L."/>
            <person name="Lee J."/>
            <person name="Lipzen A."/>
            <person name="Pangilinan J."/>
            <person name="LaButti K."/>
            <person name="Hainaut M."/>
            <person name="Henrissat B."/>
            <person name="Grigoriev I.V."/>
            <person name="Spatafora J.W."/>
            <person name="Aime M.C."/>
        </authorList>
    </citation>
    <scope>NUCLEOTIDE SEQUENCE [LARGE SCALE GENOMIC DNA]</scope>
    <source>
        <strain evidence="3 4">MCA 4186</strain>
    </source>
</reference>
<feature type="compositionally biased region" description="Low complexity" evidence="1">
    <location>
        <begin position="912"/>
        <end position="936"/>
    </location>
</feature>
<dbReference type="AlphaFoldDB" id="A0A316ZKM5"/>
<name>A0A316ZKM5_9BASI</name>
<evidence type="ECO:0000256" key="1">
    <source>
        <dbReference type="SAM" id="MobiDB-lite"/>
    </source>
</evidence>
<feature type="region of interest" description="Disordered" evidence="1">
    <location>
        <begin position="961"/>
        <end position="1023"/>
    </location>
</feature>
<feature type="compositionally biased region" description="Basic and acidic residues" evidence="1">
    <location>
        <begin position="187"/>
        <end position="201"/>
    </location>
</feature>